<organism evidence="3 4">
    <name type="scientific">Limulus polyphemus</name>
    <name type="common">Atlantic horseshoe crab</name>
    <dbReference type="NCBI Taxonomy" id="6850"/>
    <lineage>
        <taxon>Eukaryota</taxon>
        <taxon>Metazoa</taxon>
        <taxon>Ecdysozoa</taxon>
        <taxon>Arthropoda</taxon>
        <taxon>Chelicerata</taxon>
        <taxon>Merostomata</taxon>
        <taxon>Xiphosura</taxon>
        <taxon>Limulidae</taxon>
        <taxon>Limulus</taxon>
    </lineage>
</organism>
<dbReference type="InterPro" id="IPR003599">
    <property type="entry name" value="Ig_sub"/>
</dbReference>
<proteinExistence type="predicted"/>
<dbReference type="InterPro" id="IPR037448">
    <property type="entry name" value="Zig-8"/>
</dbReference>
<feature type="transmembrane region" description="Helical" evidence="1">
    <location>
        <begin position="12"/>
        <end position="35"/>
    </location>
</feature>
<reference evidence="4" key="1">
    <citation type="submission" date="2025-08" db="UniProtKB">
        <authorList>
            <consortium name="RefSeq"/>
        </authorList>
    </citation>
    <scope>IDENTIFICATION</scope>
    <source>
        <tissue evidence="4">Muscle</tissue>
    </source>
</reference>
<evidence type="ECO:0000313" key="3">
    <source>
        <dbReference type="Proteomes" id="UP000694941"/>
    </source>
</evidence>
<accession>A0ABM1B0Z1</accession>
<dbReference type="InterPro" id="IPR013106">
    <property type="entry name" value="Ig_V-set"/>
</dbReference>
<name>A0ABM1B0Z1_LIMPO</name>
<keyword evidence="1" id="KW-1133">Transmembrane helix</keyword>
<dbReference type="InterPro" id="IPR007110">
    <property type="entry name" value="Ig-like_dom"/>
</dbReference>
<dbReference type="SUPFAM" id="SSF48726">
    <property type="entry name" value="Immunoglobulin"/>
    <property type="match status" value="2"/>
</dbReference>
<dbReference type="Pfam" id="PF07686">
    <property type="entry name" value="V-set"/>
    <property type="match status" value="1"/>
</dbReference>
<dbReference type="InterPro" id="IPR013783">
    <property type="entry name" value="Ig-like_fold"/>
</dbReference>
<dbReference type="PANTHER" id="PTHR23279:SF46">
    <property type="entry name" value="DEFECTIVE PROBOSCIS EXTENSION RESPONSE 10, ISOFORM A-RELATED"/>
    <property type="match status" value="1"/>
</dbReference>
<evidence type="ECO:0000313" key="4">
    <source>
        <dbReference type="RefSeq" id="XP_013772562.2"/>
    </source>
</evidence>
<feature type="domain" description="Ig-like" evidence="2">
    <location>
        <begin position="182"/>
        <end position="274"/>
    </location>
</feature>
<keyword evidence="1" id="KW-0812">Transmembrane</keyword>
<dbReference type="PANTHER" id="PTHR23279">
    <property type="entry name" value="DEFECTIVE PROBOSCIS EXTENSION RESPONSE DPR -RELATED"/>
    <property type="match status" value="1"/>
</dbReference>
<dbReference type="PROSITE" id="PS50835">
    <property type="entry name" value="IG_LIKE"/>
    <property type="match status" value="2"/>
</dbReference>
<feature type="domain" description="Ig-like" evidence="2">
    <location>
        <begin position="78"/>
        <end position="178"/>
    </location>
</feature>
<keyword evidence="1" id="KW-0472">Membrane</keyword>
<keyword evidence="3" id="KW-1185">Reference proteome</keyword>
<protein>
    <submittedName>
        <fullName evidence="4">Kin of IRRE-like protein 1 isoform X1</fullName>
    </submittedName>
</protein>
<dbReference type="RefSeq" id="XP_013772562.2">
    <property type="nucleotide sequence ID" value="XM_013917108.2"/>
</dbReference>
<dbReference type="SMART" id="SM00409">
    <property type="entry name" value="IG"/>
    <property type="match status" value="2"/>
</dbReference>
<dbReference type="GeneID" id="106457669"/>
<sequence>MFVSFGKNMKKNVLIWTGKVSLVSVAMVYLVLLILEQAECVNEQTTEDSLVWQLQTDRWRRMTTSGEPLTTVNEAYRPHFYEKGTPKNVTAQLGQTVYLHCVVKNLGDRTVSWIRRRDFHVLTVGKTTYTAEGRFEAVHLAHTDDWILKITLVELADCGDYECQVNTHPLMSYFVNLTVLVPQAAILGERDLLVSSGSYINLTCIIRQSPSPPMFVFWYHNDRMINYDSSRGEITLQKASEDAAMSILYIKNAKALDSGNYTCGPSNADATSVMVHVVNGEKPAAMQHDADTTSATTGFNSGFSFFFSISATLLTVFCSS</sequence>
<dbReference type="InterPro" id="IPR003598">
    <property type="entry name" value="Ig_sub2"/>
</dbReference>
<evidence type="ECO:0000256" key="1">
    <source>
        <dbReference type="SAM" id="Phobius"/>
    </source>
</evidence>
<dbReference type="Pfam" id="PF13927">
    <property type="entry name" value="Ig_3"/>
    <property type="match status" value="1"/>
</dbReference>
<evidence type="ECO:0000259" key="2">
    <source>
        <dbReference type="PROSITE" id="PS50835"/>
    </source>
</evidence>
<gene>
    <name evidence="4" type="primary">LOC106457669</name>
</gene>
<dbReference type="SMART" id="SM00408">
    <property type="entry name" value="IGc2"/>
    <property type="match status" value="2"/>
</dbReference>
<dbReference type="Gene3D" id="2.60.40.10">
    <property type="entry name" value="Immunoglobulins"/>
    <property type="match status" value="2"/>
</dbReference>
<dbReference type="Proteomes" id="UP000694941">
    <property type="component" value="Unplaced"/>
</dbReference>
<dbReference type="InterPro" id="IPR036179">
    <property type="entry name" value="Ig-like_dom_sf"/>
</dbReference>